<dbReference type="EMBL" id="BAABJP010000008">
    <property type="protein sequence ID" value="GAA5152951.1"/>
    <property type="molecule type" value="Genomic_DNA"/>
</dbReference>
<reference evidence="2" key="1">
    <citation type="journal article" date="2019" name="Int. J. Syst. Evol. Microbiol.">
        <title>The Global Catalogue of Microorganisms (GCM) 10K type strain sequencing project: providing services to taxonomists for standard genome sequencing and annotation.</title>
        <authorList>
            <consortium name="The Broad Institute Genomics Platform"/>
            <consortium name="The Broad Institute Genome Sequencing Center for Infectious Disease"/>
            <person name="Wu L."/>
            <person name="Ma J."/>
        </authorList>
    </citation>
    <scope>NUCLEOTIDE SEQUENCE [LARGE SCALE GENOMIC DNA]</scope>
    <source>
        <strain evidence="2">JCM 18303</strain>
    </source>
</reference>
<dbReference type="Proteomes" id="UP001428817">
    <property type="component" value="Unassembled WGS sequence"/>
</dbReference>
<sequence>MALAVHEPETDLIGVTPGGGPWEPATVHTHYFGFQVPEAGIGAFTYLRYQPFFPLTQGSVIIFQGLDNSAHLDVEFLDWQMAMPYPEVSGQTITAANGFRIEFLELGHKARTTYRSDDGDTSFDLLHTAVTPLVARGAVIPGENLHAGDQPGGSEQFMHCVGELTLRGRRYDVDCHMPRDRSWRQSRTEQRGGRHSPPIAWTPVYFPGRRLAFNQVGFEAPDSSPVWQPELSPPAGAPGHHFAWVCVDGELRELTRVWRRVDELHPVVPAPVRQTIEATDETGVAYRFTGEALGLAAIPSWPNAGTWDSVVRWTDADGAVGYGPCQGIWYDEFARLMKQRRNGR</sequence>
<proteinExistence type="predicted"/>
<dbReference type="RefSeq" id="WP_185061983.1">
    <property type="nucleotide sequence ID" value="NZ_BAABJP010000008.1"/>
</dbReference>
<accession>A0ABP9PVN8</accession>
<comment type="caution">
    <text evidence="1">The sequence shown here is derived from an EMBL/GenBank/DDBJ whole genome shotgun (WGS) entry which is preliminary data.</text>
</comment>
<keyword evidence="2" id="KW-1185">Reference proteome</keyword>
<gene>
    <name evidence="1" type="ORF">GCM10023321_22430</name>
</gene>
<organism evidence="1 2">
    <name type="scientific">Pseudonocardia eucalypti</name>
    <dbReference type="NCBI Taxonomy" id="648755"/>
    <lineage>
        <taxon>Bacteria</taxon>
        <taxon>Bacillati</taxon>
        <taxon>Actinomycetota</taxon>
        <taxon>Actinomycetes</taxon>
        <taxon>Pseudonocardiales</taxon>
        <taxon>Pseudonocardiaceae</taxon>
        <taxon>Pseudonocardia</taxon>
    </lineage>
</organism>
<evidence type="ECO:0000313" key="2">
    <source>
        <dbReference type="Proteomes" id="UP001428817"/>
    </source>
</evidence>
<name>A0ABP9PVN8_9PSEU</name>
<protein>
    <submittedName>
        <fullName evidence="1">Uncharacterized protein</fullName>
    </submittedName>
</protein>
<evidence type="ECO:0000313" key="1">
    <source>
        <dbReference type="EMBL" id="GAA5152951.1"/>
    </source>
</evidence>